<organism evidence="1">
    <name type="scientific">Homo sapiens</name>
    <name type="common">Human</name>
    <dbReference type="NCBI Taxonomy" id="9606"/>
    <lineage>
        <taxon>Eukaryota</taxon>
        <taxon>Metazoa</taxon>
        <taxon>Chordata</taxon>
        <taxon>Craniata</taxon>
        <taxon>Vertebrata</taxon>
        <taxon>Euteleostomi</taxon>
        <taxon>Mammalia</taxon>
        <taxon>Eutheria</taxon>
        <taxon>Euarchontoglires</taxon>
        <taxon>Primates</taxon>
        <taxon>Haplorrhini</taxon>
        <taxon>Catarrhini</taxon>
        <taxon>Hominidae</taxon>
        <taxon>Homo</taxon>
    </lineage>
</organism>
<sequence>MALLWSEYHSPAPGATPTPAACFQQVPSAPDKPLLVSPSPAKHPPVPPPVGLASGLWTDSCPIPETPRDRALVGVAPACLCLRRGPESPGLCPARSLAPHSVLDLGLPLTQPVAALHLFLSLGIPQ</sequence>
<dbReference type="EMBL" id="AJ413186">
    <property type="protein sequence ID" value="CAC88348.1"/>
    <property type="molecule type" value="mRNA"/>
</dbReference>
<name>Q8NDX4_HUMAN</name>
<gene>
    <name evidence="1" type="primary">prebp1</name>
</gene>
<dbReference type="AlphaFoldDB" id="Q8NDX4"/>
<protein>
    <submittedName>
        <fullName evidence="1">PREBP1 protein</fullName>
    </submittedName>
</protein>
<evidence type="ECO:0000313" key="1">
    <source>
        <dbReference type="EMBL" id="CAC88348.1"/>
    </source>
</evidence>
<dbReference type="ChiTaRS" id="MEG3">
    <property type="organism name" value="human"/>
</dbReference>
<accession>Q8NDX4</accession>
<reference evidence="1" key="1">
    <citation type="submission" date="2001-09" db="EMBL/GenBank/DDBJ databases">
        <title>Cloning and partial characterization of a novel c-erbB-3 interacting protein.</title>
        <authorList>
            <person name="Offterdinger M."/>
            <person name="Grunt T.W."/>
        </authorList>
    </citation>
    <scope>NUCLEOTIDE SEQUENCE</scope>
    <source>
        <tissue evidence="1">Ovary</tissue>
    </source>
</reference>
<proteinExistence type="evidence at transcript level"/>